<feature type="domain" description="4Fe-4S ferredoxin-type" evidence="6">
    <location>
        <begin position="385"/>
        <end position="414"/>
    </location>
</feature>
<dbReference type="InterPro" id="IPR017900">
    <property type="entry name" value="4Fe4S_Fe_S_CS"/>
</dbReference>
<organism evidence="7 8">
    <name type="scientific">Clostridium paridis</name>
    <dbReference type="NCBI Taxonomy" id="2803863"/>
    <lineage>
        <taxon>Bacteria</taxon>
        <taxon>Bacillati</taxon>
        <taxon>Bacillota</taxon>
        <taxon>Clostridia</taxon>
        <taxon>Eubacteriales</taxon>
        <taxon>Clostridiaceae</taxon>
        <taxon>Clostridium</taxon>
    </lineage>
</organism>
<evidence type="ECO:0000256" key="1">
    <source>
        <dbReference type="ARBA" id="ARBA00022485"/>
    </source>
</evidence>
<dbReference type="InterPro" id="IPR036991">
    <property type="entry name" value="Fe_hydrogenase_ssu_sf"/>
</dbReference>
<dbReference type="InterPro" id="IPR009016">
    <property type="entry name" value="Fe_hydrogenase"/>
</dbReference>
<dbReference type="SUPFAM" id="SSF54862">
    <property type="entry name" value="4Fe-4S ferredoxins"/>
    <property type="match status" value="2"/>
</dbReference>
<dbReference type="GO" id="GO:0009055">
    <property type="term" value="F:electron transfer activity"/>
    <property type="evidence" value="ECO:0007669"/>
    <property type="project" value="InterPro"/>
</dbReference>
<evidence type="ECO:0000259" key="6">
    <source>
        <dbReference type="PROSITE" id="PS51379"/>
    </source>
</evidence>
<dbReference type="InterPro" id="IPR004108">
    <property type="entry name" value="Fe_hydrogenase_lsu_C"/>
</dbReference>
<dbReference type="InterPro" id="IPR050340">
    <property type="entry name" value="Cytosolic_Fe-S_CAF"/>
</dbReference>
<gene>
    <name evidence="7" type="ORF">JK634_00795</name>
</gene>
<dbReference type="GO" id="GO:0008901">
    <property type="term" value="F:ferredoxin hydrogenase activity"/>
    <property type="evidence" value="ECO:0007669"/>
    <property type="project" value="InterPro"/>
</dbReference>
<dbReference type="PROSITE" id="PS51379">
    <property type="entry name" value="4FE4S_FER_2"/>
    <property type="match status" value="4"/>
</dbReference>
<dbReference type="SMART" id="SM00902">
    <property type="entry name" value="Fe_hyd_SSU"/>
    <property type="match status" value="1"/>
</dbReference>
<feature type="domain" description="4Fe-4S ferredoxin-type" evidence="6">
    <location>
        <begin position="53"/>
        <end position="82"/>
    </location>
</feature>
<dbReference type="GO" id="GO:0051539">
    <property type="term" value="F:4 iron, 4 sulfur cluster binding"/>
    <property type="evidence" value="ECO:0007669"/>
    <property type="project" value="UniProtKB-KW"/>
</dbReference>
<dbReference type="Pfam" id="PF13237">
    <property type="entry name" value="Fer4_10"/>
    <property type="match status" value="1"/>
</dbReference>
<dbReference type="Gene3D" id="4.10.260.20">
    <property type="entry name" value="Iron hydrogenase, small subunit"/>
    <property type="match status" value="1"/>
</dbReference>
<dbReference type="PANTHER" id="PTHR11615">
    <property type="entry name" value="NITRATE, FORMATE, IRON DEHYDROGENASE"/>
    <property type="match status" value="1"/>
</dbReference>
<keyword evidence="4" id="KW-0408">Iron</keyword>
<feature type="domain" description="4Fe-4S ferredoxin-type" evidence="6">
    <location>
        <begin position="12"/>
        <end position="31"/>
    </location>
</feature>
<evidence type="ECO:0000313" key="7">
    <source>
        <dbReference type="EMBL" id="MBL4930349.1"/>
    </source>
</evidence>
<dbReference type="InterPro" id="IPR003149">
    <property type="entry name" value="Fe_hydrogenase_ssu"/>
</dbReference>
<accession>A0A937FC25</accession>
<dbReference type="Pfam" id="PF02906">
    <property type="entry name" value="Fe_hyd_lg_C"/>
    <property type="match status" value="1"/>
</dbReference>
<proteinExistence type="predicted"/>
<protein>
    <submittedName>
        <fullName evidence="7">4Fe-4S binding protein</fullName>
    </submittedName>
</protein>
<dbReference type="Gene3D" id="3.40.950.10">
    <property type="entry name" value="Fe-only Hydrogenase (Larger Subunit), Chain L, domain 3"/>
    <property type="match status" value="1"/>
</dbReference>
<evidence type="ECO:0000313" key="8">
    <source>
        <dbReference type="Proteomes" id="UP000623681"/>
    </source>
</evidence>
<dbReference type="GO" id="GO:0005506">
    <property type="term" value="F:iron ion binding"/>
    <property type="evidence" value="ECO:0007669"/>
    <property type="project" value="InterPro"/>
</dbReference>
<evidence type="ECO:0000256" key="2">
    <source>
        <dbReference type="ARBA" id="ARBA00022723"/>
    </source>
</evidence>
<keyword evidence="2" id="KW-0479">Metal-binding</keyword>
<dbReference type="PROSITE" id="PS00198">
    <property type="entry name" value="4FE4S_FER_1"/>
    <property type="match status" value="2"/>
</dbReference>
<keyword evidence="5" id="KW-0411">Iron-sulfur</keyword>
<keyword evidence="1" id="KW-0004">4Fe-4S</keyword>
<dbReference type="InterPro" id="IPR008953">
    <property type="entry name" value="Fe_hydrogenase_HydB"/>
</dbReference>
<evidence type="ECO:0000256" key="4">
    <source>
        <dbReference type="ARBA" id="ARBA00023004"/>
    </source>
</evidence>
<keyword evidence="3" id="KW-0677">Repeat</keyword>
<dbReference type="FunFam" id="3.30.70.20:FF:000035">
    <property type="entry name" value="Iron hydrogenase 1"/>
    <property type="match status" value="1"/>
</dbReference>
<dbReference type="Proteomes" id="UP000623681">
    <property type="component" value="Unassembled WGS sequence"/>
</dbReference>
<name>A0A937FC25_9CLOT</name>
<dbReference type="Gene3D" id="3.30.70.20">
    <property type="match status" value="2"/>
</dbReference>
<dbReference type="RefSeq" id="WP_202765732.1">
    <property type="nucleotide sequence ID" value="NZ_JAESWA010000004.1"/>
</dbReference>
<comment type="caution">
    <text evidence="7">The sequence shown here is derived from an EMBL/GenBank/DDBJ whole genome shotgun (WGS) entry which is preliminary data.</text>
</comment>
<dbReference type="Gene3D" id="3.40.50.1780">
    <property type="match status" value="1"/>
</dbReference>
<dbReference type="InterPro" id="IPR017896">
    <property type="entry name" value="4Fe4S_Fe-S-bd"/>
</dbReference>
<evidence type="ECO:0000256" key="5">
    <source>
        <dbReference type="ARBA" id="ARBA00023014"/>
    </source>
</evidence>
<dbReference type="SUPFAM" id="SSF48674">
    <property type="entry name" value="Fe-only hydrogenase smaller subunit"/>
    <property type="match status" value="1"/>
</dbReference>
<dbReference type="SUPFAM" id="SSF53920">
    <property type="entry name" value="Fe-only hydrogenase"/>
    <property type="match status" value="1"/>
</dbReference>
<feature type="domain" description="4Fe-4S ferredoxin-type" evidence="6">
    <location>
        <begin position="415"/>
        <end position="444"/>
    </location>
</feature>
<reference evidence="7" key="1">
    <citation type="submission" date="2021-01" db="EMBL/GenBank/DDBJ databases">
        <title>Genome public.</title>
        <authorList>
            <person name="Liu C."/>
            <person name="Sun Q."/>
        </authorList>
    </citation>
    <scope>NUCLEOTIDE SEQUENCE</scope>
    <source>
        <strain evidence="7">YIM B02565</strain>
    </source>
</reference>
<sequence>MGKSKRTARQEEIINIDKRKCIGCTACAFTCARATGTSVLRSIAGVRKTVEPKKESFEASACIFCGQCTSTCPTSSINARNDINLVNEALTSGKYLIATATPAVRATLGEEFNLPIGTDTYGKISASARKLGFQRVFNSAFCADMISLEVGNELIKRVLSKEKLPVFTSCCPAWINYVEIFHPEIINYILPTKTPEQMMGTLIKTYFAESYNVLPNNIFVVAISTCTCAKYEASRTNMGRDGYKDIDVVLTIREYAELLRERGINITAIPDEKPDILMEEHTGAAALTGISGGTINSILRVVQKYLNGEKVKVDDIEFTQVNGYENVYEATVTIGTSQGKVAVLNGLKDMDKFISSSKWKEYILIEVMGCPGGCVNGGGTRKIKKKSNINEKLCIRCNTCILNCPTGAIYHKPNGSAASLPDKCVGCTLCSKICRAGAINMLYFDSANDKLLTEDYIKLRADVLKDIDKTSSIRISDENCTMQEIYRNYIGKPGEEKAKSLLYTEHQDKSSILEDEKIRNKRKS</sequence>
<dbReference type="AlphaFoldDB" id="A0A937FC25"/>
<evidence type="ECO:0000256" key="3">
    <source>
        <dbReference type="ARBA" id="ARBA00022737"/>
    </source>
</evidence>
<dbReference type="Pfam" id="PF14697">
    <property type="entry name" value="Fer4_21"/>
    <property type="match status" value="1"/>
</dbReference>
<dbReference type="EMBL" id="JAESWA010000004">
    <property type="protein sequence ID" value="MBL4930349.1"/>
    <property type="molecule type" value="Genomic_DNA"/>
</dbReference>
<dbReference type="Pfam" id="PF02256">
    <property type="entry name" value="Fe_hyd_SSU"/>
    <property type="match status" value="1"/>
</dbReference>
<dbReference type="GO" id="GO:0042597">
    <property type="term" value="C:periplasmic space"/>
    <property type="evidence" value="ECO:0007669"/>
    <property type="project" value="InterPro"/>
</dbReference>
<keyword evidence="8" id="KW-1185">Reference proteome</keyword>